<dbReference type="PANTHER" id="PTHR43767">
    <property type="entry name" value="LONG-CHAIN-FATTY-ACID--COA LIGASE"/>
    <property type="match status" value="1"/>
</dbReference>
<dbReference type="InterPro" id="IPR045851">
    <property type="entry name" value="AMP-bd_C_sf"/>
</dbReference>
<dbReference type="PROSITE" id="PS00455">
    <property type="entry name" value="AMP_BINDING"/>
    <property type="match status" value="1"/>
</dbReference>
<accession>A0A379KQL8</accession>
<name>A0A379KQL8_PSEPU</name>
<dbReference type="PANTHER" id="PTHR43767:SF7">
    <property type="entry name" value="MEDIUM_LONG-CHAIN-FATTY-ACID--COA LIGASE FADD8"/>
    <property type="match status" value="1"/>
</dbReference>
<gene>
    <name evidence="3" type="primary">fadK_2</name>
    <name evidence="3" type="ORF">NCTC7914_03923</name>
</gene>
<feature type="domain" description="AMP-dependent synthetase/ligase" evidence="1">
    <location>
        <begin position="12"/>
        <end position="364"/>
    </location>
</feature>
<dbReference type="InterPro" id="IPR020845">
    <property type="entry name" value="AMP-binding_CS"/>
</dbReference>
<protein>
    <submittedName>
        <fullName evidence="3">AMP-dependent synthetase and ligase</fullName>
        <ecNumber evidence="3">6.2.1.-</ecNumber>
    </submittedName>
</protein>
<reference evidence="3 4" key="1">
    <citation type="submission" date="2018-06" db="EMBL/GenBank/DDBJ databases">
        <authorList>
            <consortium name="Pathogen Informatics"/>
            <person name="Doyle S."/>
        </authorList>
    </citation>
    <scope>NUCLEOTIDE SEQUENCE [LARGE SCALE GENOMIC DNA]</scope>
    <source>
        <strain evidence="3 4">NCTC7914</strain>
    </source>
</reference>
<dbReference type="Proteomes" id="UP000254602">
    <property type="component" value="Unassembled WGS sequence"/>
</dbReference>
<dbReference type="InterPro" id="IPR050237">
    <property type="entry name" value="ATP-dep_AMP-bd_enzyme"/>
</dbReference>
<dbReference type="EMBL" id="UGUY01000001">
    <property type="protein sequence ID" value="SUD69775.1"/>
    <property type="molecule type" value="Genomic_DNA"/>
</dbReference>
<dbReference type="Gene3D" id="3.40.50.12780">
    <property type="entry name" value="N-terminal domain of ligase-like"/>
    <property type="match status" value="1"/>
</dbReference>
<evidence type="ECO:0000313" key="3">
    <source>
        <dbReference type="EMBL" id="SUD69775.1"/>
    </source>
</evidence>
<dbReference type="Pfam" id="PF13193">
    <property type="entry name" value="AMP-binding_C"/>
    <property type="match status" value="1"/>
</dbReference>
<dbReference type="Pfam" id="PF00501">
    <property type="entry name" value="AMP-binding"/>
    <property type="match status" value="1"/>
</dbReference>
<dbReference type="InterPro" id="IPR000873">
    <property type="entry name" value="AMP-dep_synth/lig_dom"/>
</dbReference>
<dbReference type="EC" id="6.2.1.-" evidence="3"/>
<sequence length="506" mass="55938">MSSRMLLGGHITHNARRYPDKVALVDKYGRSTYAELEHGANQVANALGAAGIGYGDKVAFIASASRNWIEAFFGIVKAGAVAVPLNYRETGEQLAALLDDCEAKLLFVSHHHQETFAQLLTNLTIPVVALEALPDFAQEAAGDQFASPSIDPNDPAVILYTGGTTGRSKGVLLSHANLYWNSMDEIIDTRMIESDNTLIATPLHHSAALNCWLLPHLYLGATATILEKYSTEDVLRVIAQERVTNTFMPPSLTREFILHPLSKSLDLSSFKRWYVGSGILTAADRQAMKECIPGVEIFYQYGLTEAGPIATVLKEEDYHKAPDSIGKAFINIEVEIHDANGQVSAPGEIGEIVLRGPTVMLGYHNRPDATAEVLDANGWLHTGDLAHMDSNGYVYFYDRLKDMIKTGGLNVYSQEVEAVLAKHPDVREVAVVGLSNERWGEEVTAIIVLKADRLPDQESLRTHARELLASYQVPKRIEYITYEEMPFNHNGKILKRELRQRFLPAT</sequence>
<dbReference type="InterPro" id="IPR025110">
    <property type="entry name" value="AMP-bd_C"/>
</dbReference>
<dbReference type="InterPro" id="IPR042099">
    <property type="entry name" value="ANL_N_sf"/>
</dbReference>
<feature type="domain" description="AMP-binding enzyme C-terminal" evidence="2">
    <location>
        <begin position="415"/>
        <end position="492"/>
    </location>
</feature>
<dbReference type="GO" id="GO:0016877">
    <property type="term" value="F:ligase activity, forming carbon-sulfur bonds"/>
    <property type="evidence" value="ECO:0007669"/>
    <property type="project" value="UniProtKB-ARBA"/>
</dbReference>
<dbReference type="Gene3D" id="3.30.300.30">
    <property type="match status" value="1"/>
</dbReference>
<evidence type="ECO:0000259" key="1">
    <source>
        <dbReference type="Pfam" id="PF00501"/>
    </source>
</evidence>
<evidence type="ECO:0000313" key="4">
    <source>
        <dbReference type="Proteomes" id="UP000254602"/>
    </source>
</evidence>
<dbReference type="RefSeq" id="WP_115274841.1">
    <property type="nucleotide sequence ID" value="NZ_UGUY01000001.1"/>
</dbReference>
<evidence type="ECO:0000259" key="2">
    <source>
        <dbReference type="Pfam" id="PF13193"/>
    </source>
</evidence>
<dbReference type="SUPFAM" id="SSF56801">
    <property type="entry name" value="Acetyl-CoA synthetase-like"/>
    <property type="match status" value="1"/>
</dbReference>
<proteinExistence type="predicted"/>
<organism evidence="3 4">
    <name type="scientific">Pseudomonas putida</name>
    <name type="common">Arthrobacter siderocapsulatus</name>
    <dbReference type="NCBI Taxonomy" id="303"/>
    <lineage>
        <taxon>Bacteria</taxon>
        <taxon>Pseudomonadati</taxon>
        <taxon>Pseudomonadota</taxon>
        <taxon>Gammaproteobacteria</taxon>
        <taxon>Pseudomonadales</taxon>
        <taxon>Pseudomonadaceae</taxon>
        <taxon>Pseudomonas</taxon>
    </lineage>
</organism>
<keyword evidence="3" id="KW-0436">Ligase</keyword>
<dbReference type="AlphaFoldDB" id="A0A379KQL8"/>